<sequence>MTSGPADGKITSSGDALKRASEPRALEGEAGSGTVNSVGLIALAILVALIIAGVGAAHRASVRLQAVADLAALAGAEHSMTAPWEEVGGRPCQAASSVVAANGEELLSCEVRGSDCLVVISRTVRVAGIPMTMRARARGGPGE</sequence>
<evidence type="ECO:0000256" key="1">
    <source>
        <dbReference type="SAM" id="MobiDB-lite"/>
    </source>
</evidence>
<feature type="domain" description="Putative Flp pilus-assembly TadG-like N-terminal" evidence="3">
    <location>
        <begin position="31"/>
        <end position="76"/>
    </location>
</feature>
<dbReference type="AlphaFoldDB" id="A0A2X0U513"/>
<reference evidence="4 5" key="1">
    <citation type="submission" date="2018-06" db="EMBL/GenBank/DDBJ databases">
        <authorList>
            <consortium name="Pathogen Informatics"/>
            <person name="Doyle S."/>
        </authorList>
    </citation>
    <scope>NUCLEOTIDE SEQUENCE [LARGE SCALE GENOMIC DNA]</scope>
    <source>
        <strain evidence="4 5">NCTC9935</strain>
    </source>
</reference>
<dbReference type="InterPro" id="IPR028087">
    <property type="entry name" value="Tad_N"/>
</dbReference>
<keyword evidence="2" id="KW-0812">Transmembrane</keyword>
<dbReference type="InterPro" id="IPR021202">
    <property type="entry name" value="Rv3654c-like"/>
</dbReference>
<feature type="region of interest" description="Disordered" evidence="1">
    <location>
        <begin position="1"/>
        <end position="31"/>
    </location>
</feature>
<dbReference type="NCBIfam" id="TIGR03816">
    <property type="entry name" value="tadE_like_DECH"/>
    <property type="match status" value="1"/>
</dbReference>
<gene>
    <name evidence="4" type="ORF">NCTC9935_00864</name>
</gene>
<dbReference type="GeneID" id="93758329"/>
<keyword evidence="2" id="KW-1133">Transmembrane helix</keyword>
<evidence type="ECO:0000259" key="3">
    <source>
        <dbReference type="Pfam" id="PF13400"/>
    </source>
</evidence>
<organism evidence="4 5">
    <name type="scientific">Schaalia odontolytica</name>
    <dbReference type="NCBI Taxonomy" id="1660"/>
    <lineage>
        <taxon>Bacteria</taxon>
        <taxon>Bacillati</taxon>
        <taxon>Actinomycetota</taxon>
        <taxon>Actinomycetes</taxon>
        <taxon>Actinomycetales</taxon>
        <taxon>Actinomycetaceae</taxon>
        <taxon>Schaalia</taxon>
    </lineage>
</organism>
<evidence type="ECO:0000313" key="5">
    <source>
        <dbReference type="Proteomes" id="UP000250192"/>
    </source>
</evidence>
<keyword evidence="2" id="KW-0472">Membrane</keyword>
<dbReference type="Proteomes" id="UP000250192">
    <property type="component" value="Unassembled WGS sequence"/>
</dbReference>
<proteinExistence type="predicted"/>
<protein>
    <submittedName>
        <fullName evidence="4">Predicted membrane protein</fullName>
    </submittedName>
</protein>
<dbReference type="Pfam" id="PF13400">
    <property type="entry name" value="Tad"/>
    <property type="match status" value="1"/>
</dbReference>
<evidence type="ECO:0000256" key="2">
    <source>
        <dbReference type="SAM" id="Phobius"/>
    </source>
</evidence>
<feature type="compositionally biased region" description="Basic and acidic residues" evidence="1">
    <location>
        <begin position="16"/>
        <end position="27"/>
    </location>
</feature>
<accession>A0A2X0U513</accession>
<feature type="transmembrane region" description="Helical" evidence="2">
    <location>
        <begin position="38"/>
        <end position="57"/>
    </location>
</feature>
<dbReference type="RefSeq" id="WP_309187860.1">
    <property type="nucleotide sequence ID" value="NZ_CBDERX010000071.1"/>
</dbReference>
<evidence type="ECO:0000313" key="4">
    <source>
        <dbReference type="EMBL" id="SPT55365.1"/>
    </source>
</evidence>
<name>A0A2X0U513_9ACTO</name>
<keyword evidence="5" id="KW-1185">Reference proteome</keyword>
<dbReference type="EMBL" id="UAPR01000002">
    <property type="protein sequence ID" value="SPT55365.1"/>
    <property type="molecule type" value="Genomic_DNA"/>
</dbReference>